<keyword evidence="10" id="KW-0812">Transmembrane</keyword>
<dbReference type="InterPro" id="IPR036365">
    <property type="entry name" value="PGBD-like_sf"/>
</dbReference>
<organism evidence="12 13">
    <name type="scientific">Meloidogyne enterolobii</name>
    <name type="common">Root-knot nematode worm</name>
    <name type="synonym">Meloidogyne mayaguensis</name>
    <dbReference type="NCBI Taxonomy" id="390850"/>
    <lineage>
        <taxon>Eukaryota</taxon>
        <taxon>Metazoa</taxon>
        <taxon>Ecdysozoa</taxon>
        <taxon>Nematoda</taxon>
        <taxon>Chromadorea</taxon>
        <taxon>Rhabditida</taxon>
        <taxon>Tylenchina</taxon>
        <taxon>Tylenchomorpha</taxon>
        <taxon>Tylenchoidea</taxon>
        <taxon>Meloidogynidae</taxon>
        <taxon>Meloidogyninae</taxon>
        <taxon>Meloidogyne</taxon>
    </lineage>
</organism>
<name>A0A6V7TRT6_MELEN</name>
<comment type="cofactor">
    <cofactor evidence="8">
        <name>Ca(2+)</name>
        <dbReference type="ChEBI" id="CHEBI:29108"/>
    </cofactor>
    <text evidence="8">Can bind about 5 Ca(2+) ions per subunit.</text>
</comment>
<keyword evidence="2" id="KW-0645">Protease</keyword>
<comment type="cofactor">
    <cofactor evidence="8">
        <name>Zn(2+)</name>
        <dbReference type="ChEBI" id="CHEBI:29105"/>
    </cofactor>
    <text evidence="8">Binds 2 Zn(2+) ions per subunit.</text>
</comment>
<dbReference type="SUPFAM" id="SSF55486">
    <property type="entry name" value="Metalloproteases ('zincins'), catalytic domain"/>
    <property type="match status" value="1"/>
</dbReference>
<comment type="caution">
    <text evidence="12">The sequence shown here is derived from an EMBL/GenBank/DDBJ whole genome shotgun (WGS) entry which is preliminary data.</text>
</comment>
<evidence type="ECO:0000256" key="1">
    <source>
        <dbReference type="ARBA" id="ARBA00010370"/>
    </source>
</evidence>
<feature type="binding site" evidence="8">
    <location>
        <position position="243"/>
    </location>
    <ligand>
        <name>Zn(2+)</name>
        <dbReference type="ChEBI" id="CHEBI:29105"/>
        <label>2</label>
        <note>catalytic</note>
    </ligand>
</feature>
<keyword evidence="5 8" id="KW-0862">Zinc</keyword>
<evidence type="ECO:0000256" key="6">
    <source>
        <dbReference type="ARBA" id="ARBA00023049"/>
    </source>
</evidence>
<feature type="binding site" evidence="8">
    <location>
        <position position="169"/>
    </location>
    <ligand>
        <name>Zn(2+)</name>
        <dbReference type="ChEBI" id="CHEBI:29105"/>
        <label>1</label>
    </ligand>
</feature>
<dbReference type="GO" id="GO:0030198">
    <property type="term" value="P:extracellular matrix organization"/>
    <property type="evidence" value="ECO:0007669"/>
    <property type="project" value="TreeGrafter"/>
</dbReference>
<feature type="binding site" evidence="8">
    <location>
        <position position="171"/>
    </location>
    <ligand>
        <name>Zn(2+)</name>
        <dbReference type="ChEBI" id="CHEBI:29105"/>
        <label>1</label>
    </ligand>
</feature>
<dbReference type="Pfam" id="PF00413">
    <property type="entry name" value="Peptidase_M10"/>
    <property type="match status" value="1"/>
</dbReference>
<feature type="binding site" evidence="8">
    <location>
        <position position="126"/>
    </location>
    <ligand>
        <name>Ca(2+)</name>
        <dbReference type="ChEBI" id="CHEBI:29108"/>
        <label>1</label>
    </ligand>
</feature>
<feature type="active site" evidence="7">
    <location>
        <position position="226"/>
    </location>
</feature>
<dbReference type="GO" id="GO:0004222">
    <property type="term" value="F:metalloendopeptidase activity"/>
    <property type="evidence" value="ECO:0007669"/>
    <property type="project" value="InterPro"/>
</dbReference>
<evidence type="ECO:0000313" key="12">
    <source>
        <dbReference type="EMBL" id="CAD2132519.1"/>
    </source>
</evidence>
<feature type="region of interest" description="Disordered" evidence="9">
    <location>
        <begin position="276"/>
        <end position="315"/>
    </location>
</feature>
<feature type="domain" description="Peptidase metallopeptidase" evidence="11">
    <location>
        <begin position="107"/>
        <end position="275"/>
    </location>
</feature>
<dbReference type="Proteomes" id="UP000580250">
    <property type="component" value="Unassembled WGS sequence"/>
</dbReference>
<dbReference type="GO" id="GO:0005615">
    <property type="term" value="C:extracellular space"/>
    <property type="evidence" value="ECO:0007669"/>
    <property type="project" value="TreeGrafter"/>
</dbReference>
<dbReference type="PRINTS" id="PR00138">
    <property type="entry name" value="MATRIXIN"/>
</dbReference>
<evidence type="ECO:0000256" key="4">
    <source>
        <dbReference type="ARBA" id="ARBA00022801"/>
    </source>
</evidence>
<dbReference type="InterPro" id="IPR001818">
    <property type="entry name" value="Pept_M10_metallopeptidase"/>
</dbReference>
<feature type="transmembrane region" description="Helical" evidence="10">
    <location>
        <begin position="7"/>
        <end position="23"/>
    </location>
</feature>
<keyword evidence="10" id="KW-0472">Membrane</keyword>
<dbReference type="InterPro" id="IPR024079">
    <property type="entry name" value="MetalloPept_cat_dom_sf"/>
</dbReference>
<feature type="binding site" evidence="8">
    <location>
        <position position="229"/>
    </location>
    <ligand>
        <name>Zn(2+)</name>
        <dbReference type="ChEBI" id="CHEBI:29105"/>
        <label>2</label>
        <note>catalytic</note>
    </ligand>
</feature>
<keyword evidence="3 8" id="KW-0479">Metal-binding</keyword>
<feature type="binding site" evidence="8">
    <location>
        <position position="235"/>
    </location>
    <ligand>
        <name>Zn(2+)</name>
        <dbReference type="ChEBI" id="CHEBI:29105"/>
        <label>2</label>
        <note>catalytic</note>
    </ligand>
</feature>
<feature type="binding site" evidence="8">
    <location>
        <position position="176"/>
    </location>
    <ligand>
        <name>Ca(2+)</name>
        <dbReference type="ChEBI" id="CHEBI:29108"/>
        <label>3</label>
    </ligand>
</feature>
<dbReference type="CDD" id="cd04278">
    <property type="entry name" value="ZnMc_MMP"/>
    <property type="match status" value="1"/>
</dbReference>
<feature type="binding site" evidence="8">
    <location>
        <position position="199"/>
    </location>
    <ligand>
        <name>Ca(2+)</name>
        <dbReference type="ChEBI" id="CHEBI:29108"/>
        <label>3</label>
    </ligand>
</feature>
<gene>
    <name evidence="12" type="ORF">MENT_LOCUS3686</name>
</gene>
<feature type="binding site" evidence="8">
    <location>
        <position position="159"/>
    </location>
    <ligand>
        <name>Ca(2+)</name>
        <dbReference type="ChEBI" id="CHEBI:29108"/>
        <label>2</label>
    </ligand>
</feature>
<evidence type="ECO:0000256" key="7">
    <source>
        <dbReference type="PIRSR" id="PIRSR621190-1"/>
    </source>
</evidence>
<feature type="binding site" evidence="8">
    <location>
        <position position="196"/>
    </location>
    <ligand>
        <name>Ca(2+)</name>
        <dbReference type="ChEBI" id="CHEBI:29108"/>
        <label>3</label>
    </ligand>
</feature>
<dbReference type="GO" id="GO:0031012">
    <property type="term" value="C:extracellular matrix"/>
    <property type="evidence" value="ECO:0007669"/>
    <property type="project" value="InterPro"/>
</dbReference>
<evidence type="ECO:0000256" key="8">
    <source>
        <dbReference type="PIRSR" id="PIRSR621190-2"/>
    </source>
</evidence>
<feature type="binding site" evidence="8">
    <location>
        <position position="184"/>
    </location>
    <ligand>
        <name>Zn(2+)</name>
        <dbReference type="ChEBI" id="CHEBI:29105"/>
        <label>1</label>
    </ligand>
</feature>
<keyword evidence="6" id="KW-0482">Metalloprotease</keyword>
<feature type="binding site" evidence="8">
    <location>
        <position position="199"/>
    </location>
    <ligand>
        <name>Ca(2+)</name>
        <dbReference type="ChEBI" id="CHEBI:29108"/>
        <label>1</label>
    </ligand>
</feature>
<dbReference type="Gene3D" id="3.40.390.10">
    <property type="entry name" value="Collagenase (Catalytic Domain)"/>
    <property type="match status" value="1"/>
</dbReference>
<evidence type="ECO:0000256" key="2">
    <source>
        <dbReference type="ARBA" id="ARBA00022670"/>
    </source>
</evidence>
<protein>
    <recommendedName>
        <fullName evidence="11">Peptidase metallopeptidase domain-containing protein</fullName>
    </recommendedName>
</protein>
<dbReference type="InterPro" id="IPR033739">
    <property type="entry name" value="M10A_MMP"/>
</dbReference>
<sequence>MERKKYLINLIIILSITTIPHVSTDFLDNLFGDNNEEEKPVSNEKAMKYLQDFGYVPPGELNNNRGSEGGFEWPVTGKLDVTTKKKMAKKRCGMQDVEMITNNRGTSQFKWDKSLIKYSIHNFSPDLSSSRQRDAVRRAFQTWSAVIPIRFEETSGSADINIIFASGSHGDPWPFDGRGGVLAHATMPKDGKLHFDESENWALGPEDANKIETSRYTDLYPVTVHEIGHTLGLPHSKVEDSIMAPFYQETVENGVYVMPRLKSDDIRAIQAIYGSGRGEESDFGSRSRGRNGGSNSDNNWDWPFSPRESSSNKGREDRFLDRIFSKWLG</sequence>
<feature type="binding site" evidence="8">
    <location>
        <position position="194"/>
    </location>
    <ligand>
        <name>Zn(2+)</name>
        <dbReference type="ChEBI" id="CHEBI:29105"/>
        <label>1</label>
    </ligand>
</feature>
<reference evidence="12 13" key="1">
    <citation type="submission" date="2020-08" db="EMBL/GenBank/DDBJ databases">
        <authorList>
            <person name="Koutsovoulos G."/>
            <person name="Danchin GJ E."/>
        </authorList>
    </citation>
    <scope>NUCLEOTIDE SEQUENCE [LARGE SCALE GENOMIC DNA]</scope>
</reference>
<dbReference type="PANTHER" id="PTHR10201:SF329">
    <property type="entry name" value="MATRIX METALLOPROTEINASE-C"/>
    <property type="match status" value="1"/>
</dbReference>
<dbReference type="OrthoDB" id="406838at2759"/>
<dbReference type="GO" id="GO:0030574">
    <property type="term" value="P:collagen catabolic process"/>
    <property type="evidence" value="ECO:0007669"/>
    <property type="project" value="TreeGrafter"/>
</dbReference>
<dbReference type="GO" id="GO:0006508">
    <property type="term" value="P:proteolysis"/>
    <property type="evidence" value="ECO:0007669"/>
    <property type="project" value="UniProtKB-KW"/>
</dbReference>
<keyword evidence="4" id="KW-0378">Hydrolase</keyword>
<evidence type="ECO:0000259" key="11">
    <source>
        <dbReference type="SMART" id="SM00235"/>
    </source>
</evidence>
<keyword evidence="10" id="KW-1133">Transmembrane helix</keyword>
<feature type="binding site" evidence="8">
    <location>
        <position position="177"/>
    </location>
    <ligand>
        <name>Ca(2+)</name>
        <dbReference type="ChEBI" id="CHEBI:29108"/>
        <label>3</label>
    </ligand>
</feature>
<feature type="binding site" evidence="8">
    <location>
        <position position="225"/>
    </location>
    <ligand>
        <name>Zn(2+)</name>
        <dbReference type="ChEBI" id="CHEBI:29105"/>
        <label>2</label>
        <note>catalytic</note>
    </ligand>
</feature>
<evidence type="ECO:0000256" key="5">
    <source>
        <dbReference type="ARBA" id="ARBA00022833"/>
    </source>
</evidence>
<evidence type="ECO:0000256" key="9">
    <source>
        <dbReference type="SAM" id="MobiDB-lite"/>
    </source>
</evidence>
<feature type="binding site" description="in inhibited form" evidence="8">
    <location>
        <position position="92"/>
    </location>
    <ligand>
        <name>Zn(2+)</name>
        <dbReference type="ChEBI" id="CHEBI:29105"/>
        <label>2</label>
        <note>catalytic</note>
    </ligand>
</feature>
<dbReference type="GO" id="GO:0008270">
    <property type="term" value="F:zinc ion binding"/>
    <property type="evidence" value="ECO:0007669"/>
    <property type="project" value="InterPro"/>
</dbReference>
<dbReference type="InterPro" id="IPR021190">
    <property type="entry name" value="Pept_M10A"/>
</dbReference>
<accession>A0A6V7TRT6</accession>
<dbReference type="EMBL" id="CAJEWN010000012">
    <property type="protein sequence ID" value="CAD2132519.1"/>
    <property type="molecule type" value="Genomic_DNA"/>
</dbReference>
<evidence type="ECO:0000256" key="10">
    <source>
        <dbReference type="SAM" id="Phobius"/>
    </source>
</evidence>
<evidence type="ECO:0000256" key="3">
    <source>
        <dbReference type="ARBA" id="ARBA00022723"/>
    </source>
</evidence>
<keyword evidence="8" id="KW-0106">Calcium</keyword>
<evidence type="ECO:0000313" key="13">
    <source>
        <dbReference type="Proteomes" id="UP000580250"/>
    </source>
</evidence>
<dbReference type="SUPFAM" id="SSF47090">
    <property type="entry name" value="PGBD-like"/>
    <property type="match status" value="1"/>
</dbReference>
<dbReference type="AlphaFoldDB" id="A0A6V7TRT6"/>
<comment type="similarity">
    <text evidence="1">Belongs to the peptidase M10A family.</text>
</comment>
<dbReference type="PANTHER" id="PTHR10201">
    <property type="entry name" value="MATRIX METALLOPROTEINASE"/>
    <property type="match status" value="1"/>
</dbReference>
<proteinExistence type="inferred from homology"/>
<dbReference type="SMART" id="SM00235">
    <property type="entry name" value="ZnMc"/>
    <property type="match status" value="1"/>
</dbReference>
<dbReference type="InterPro" id="IPR006026">
    <property type="entry name" value="Peptidase_Metallo"/>
</dbReference>